<dbReference type="InterPro" id="IPR028978">
    <property type="entry name" value="Chorismate_lyase_/UTRA_dom_sf"/>
</dbReference>
<evidence type="ECO:0000259" key="4">
    <source>
        <dbReference type="PROSITE" id="PS50949"/>
    </source>
</evidence>
<dbReference type="Pfam" id="PF07702">
    <property type="entry name" value="UTRA"/>
    <property type="match status" value="1"/>
</dbReference>
<dbReference type="InterPro" id="IPR000524">
    <property type="entry name" value="Tscrpt_reg_HTH_GntR"/>
</dbReference>
<dbReference type="SMART" id="SM00866">
    <property type="entry name" value="UTRA"/>
    <property type="match status" value="1"/>
</dbReference>
<dbReference type="Proteomes" id="UP001596147">
    <property type="component" value="Unassembled WGS sequence"/>
</dbReference>
<evidence type="ECO:0000256" key="1">
    <source>
        <dbReference type="ARBA" id="ARBA00023015"/>
    </source>
</evidence>
<comment type="caution">
    <text evidence="5">The sequence shown here is derived from an EMBL/GenBank/DDBJ whole genome shotgun (WGS) entry which is preliminary data.</text>
</comment>
<evidence type="ECO:0000256" key="2">
    <source>
        <dbReference type="ARBA" id="ARBA00023125"/>
    </source>
</evidence>
<keyword evidence="6" id="KW-1185">Reference proteome</keyword>
<keyword evidence="2" id="KW-0238">DNA-binding</keyword>
<evidence type="ECO:0000313" key="5">
    <source>
        <dbReference type="EMBL" id="MFC5466411.1"/>
    </source>
</evidence>
<feature type="domain" description="HTH gntR-type" evidence="4">
    <location>
        <begin position="10"/>
        <end position="78"/>
    </location>
</feature>
<dbReference type="InterPro" id="IPR011663">
    <property type="entry name" value="UTRA"/>
</dbReference>
<dbReference type="Gene3D" id="3.40.1410.10">
    <property type="entry name" value="Chorismate lyase-like"/>
    <property type="match status" value="1"/>
</dbReference>
<dbReference type="SUPFAM" id="SSF64288">
    <property type="entry name" value="Chorismate lyase-like"/>
    <property type="match status" value="1"/>
</dbReference>
<dbReference type="Gene3D" id="1.10.10.10">
    <property type="entry name" value="Winged helix-like DNA-binding domain superfamily/Winged helix DNA-binding domain"/>
    <property type="match status" value="1"/>
</dbReference>
<dbReference type="PRINTS" id="PR00035">
    <property type="entry name" value="HTHGNTR"/>
</dbReference>
<dbReference type="InterPro" id="IPR050679">
    <property type="entry name" value="Bact_HTH_transcr_reg"/>
</dbReference>
<dbReference type="PROSITE" id="PS50949">
    <property type="entry name" value="HTH_GNTR"/>
    <property type="match status" value="1"/>
</dbReference>
<name>A0ABW0LPG4_9BACI</name>
<dbReference type="Pfam" id="PF00392">
    <property type="entry name" value="GntR"/>
    <property type="match status" value="1"/>
</dbReference>
<gene>
    <name evidence="5" type="ORF">ACFPM4_16950</name>
</gene>
<keyword evidence="1" id="KW-0805">Transcription regulation</keyword>
<dbReference type="InterPro" id="IPR036388">
    <property type="entry name" value="WH-like_DNA-bd_sf"/>
</dbReference>
<organism evidence="5 6">
    <name type="scientific">Lederbergia graminis</name>
    <dbReference type="NCBI Taxonomy" id="735518"/>
    <lineage>
        <taxon>Bacteria</taxon>
        <taxon>Bacillati</taxon>
        <taxon>Bacillota</taxon>
        <taxon>Bacilli</taxon>
        <taxon>Bacillales</taxon>
        <taxon>Bacillaceae</taxon>
        <taxon>Lederbergia</taxon>
    </lineage>
</organism>
<reference evidence="6" key="1">
    <citation type="journal article" date="2019" name="Int. J. Syst. Evol. Microbiol.">
        <title>The Global Catalogue of Microorganisms (GCM) 10K type strain sequencing project: providing services to taxonomists for standard genome sequencing and annotation.</title>
        <authorList>
            <consortium name="The Broad Institute Genomics Platform"/>
            <consortium name="The Broad Institute Genome Sequencing Center for Infectious Disease"/>
            <person name="Wu L."/>
            <person name="Ma J."/>
        </authorList>
    </citation>
    <scope>NUCLEOTIDE SEQUENCE [LARGE SCALE GENOMIC DNA]</scope>
    <source>
        <strain evidence="6">CGMCC 1.12237</strain>
    </source>
</reference>
<proteinExistence type="predicted"/>
<dbReference type="PANTHER" id="PTHR44846:SF1">
    <property type="entry name" value="MANNOSYL-D-GLYCERATE TRANSPORT_METABOLISM SYSTEM REPRESSOR MNGR-RELATED"/>
    <property type="match status" value="1"/>
</dbReference>
<dbReference type="PANTHER" id="PTHR44846">
    <property type="entry name" value="MANNOSYL-D-GLYCERATE TRANSPORT/METABOLISM SYSTEM REPRESSOR MNGR-RELATED"/>
    <property type="match status" value="1"/>
</dbReference>
<dbReference type="RefSeq" id="WP_382354426.1">
    <property type="nucleotide sequence ID" value="NZ_JBHSMC010000026.1"/>
</dbReference>
<accession>A0ABW0LPG4</accession>
<dbReference type="EMBL" id="JBHSMC010000026">
    <property type="protein sequence ID" value="MFC5466411.1"/>
    <property type="molecule type" value="Genomic_DNA"/>
</dbReference>
<protein>
    <submittedName>
        <fullName evidence="5">GntR family transcriptional regulator</fullName>
    </submittedName>
</protein>
<dbReference type="CDD" id="cd07377">
    <property type="entry name" value="WHTH_GntR"/>
    <property type="match status" value="1"/>
</dbReference>
<dbReference type="SUPFAM" id="SSF46785">
    <property type="entry name" value="Winged helix' DNA-binding domain"/>
    <property type="match status" value="1"/>
</dbReference>
<dbReference type="InterPro" id="IPR036390">
    <property type="entry name" value="WH_DNA-bd_sf"/>
</dbReference>
<evidence type="ECO:0000313" key="6">
    <source>
        <dbReference type="Proteomes" id="UP001596147"/>
    </source>
</evidence>
<keyword evidence="3" id="KW-0804">Transcription</keyword>
<evidence type="ECO:0000256" key="3">
    <source>
        <dbReference type="ARBA" id="ARBA00023163"/>
    </source>
</evidence>
<sequence length="244" mass="27823">MKKLQLDSKMPLYAQLKDILKKQITEQVWKPGDTIPPESVLVKEYSVSRSTVRQAINELVQEGFLTRQRGRGTFVKQPKLEVGLQKLYSFTEDISAKGMRPESRLLEFDIVVAKQDVIKALNLNEGDLVCKIVRLRLANDEIIMVETTYLPFDICSNLTKEDLESAPLYSILEEKYNISIERAIDYFEPVIVDSLNSSLLDVPKGSAALYLVRIGSDQQGTPIELSQSYVRGDRSRYYVELIKQ</sequence>
<dbReference type="SMART" id="SM00345">
    <property type="entry name" value="HTH_GNTR"/>
    <property type="match status" value="1"/>
</dbReference>